<dbReference type="PANTHER" id="PTHR12709">
    <property type="entry name" value="DNA-DIRECTED RNA POLYMERASE II, III"/>
    <property type="match status" value="1"/>
</dbReference>
<name>A0A5B7BQD2_DAVIN</name>
<organism evidence="5">
    <name type="scientific">Davidia involucrata</name>
    <name type="common">Dove tree</name>
    <dbReference type="NCBI Taxonomy" id="16924"/>
    <lineage>
        <taxon>Eukaryota</taxon>
        <taxon>Viridiplantae</taxon>
        <taxon>Streptophyta</taxon>
        <taxon>Embryophyta</taxon>
        <taxon>Tracheophyta</taxon>
        <taxon>Spermatophyta</taxon>
        <taxon>Magnoliopsida</taxon>
        <taxon>eudicotyledons</taxon>
        <taxon>Gunneridae</taxon>
        <taxon>Pentapetalae</taxon>
        <taxon>asterids</taxon>
        <taxon>Cornales</taxon>
        <taxon>Nyssaceae</taxon>
        <taxon>Davidia</taxon>
    </lineage>
</organism>
<evidence type="ECO:0000256" key="3">
    <source>
        <dbReference type="ARBA" id="ARBA00023163"/>
    </source>
</evidence>
<dbReference type="Gene3D" id="3.30.1490.120">
    <property type="entry name" value="RNA polymerase Rpb7-like, N-terminal domain"/>
    <property type="match status" value="1"/>
</dbReference>
<dbReference type="GO" id="GO:0003697">
    <property type="term" value="F:single-stranded DNA binding"/>
    <property type="evidence" value="ECO:0007669"/>
    <property type="project" value="TreeGrafter"/>
</dbReference>
<evidence type="ECO:0000256" key="1">
    <source>
        <dbReference type="ARBA" id="ARBA00004123"/>
    </source>
</evidence>
<dbReference type="GO" id="GO:0000428">
    <property type="term" value="C:DNA-directed RNA polymerase complex"/>
    <property type="evidence" value="ECO:0007669"/>
    <property type="project" value="UniProtKB-KW"/>
</dbReference>
<evidence type="ECO:0000256" key="4">
    <source>
        <dbReference type="RuleBase" id="RU369086"/>
    </source>
</evidence>
<reference evidence="5" key="1">
    <citation type="submission" date="2019-08" db="EMBL/GenBank/DDBJ databases">
        <title>Reference gene set and small RNA set construction with multiple tissues from Davidia involucrata Baill.</title>
        <authorList>
            <person name="Yang H."/>
            <person name="Zhou C."/>
            <person name="Li G."/>
            <person name="Wang J."/>
            <person name="Gao P."/>
            <person name="Wang M."/>
            <person name="Wang R."/>
            <person name="Zhao Y."/>
        </authorList>
    </citation>
    <scope>NUCLEOTIDE SEQUENCE</scope>
    <source>
        <tissue evidence="5">Mixed with DoveR01_LX</tissue>
    </source>
</reference>
<proteinExistence type="predicted"/>
<dbReference type="InterPro" id="IPR036898">
    <property type="entry name" value="RNA_pol_Rpb7-like_N_sf"/>
</dbReference>
<evidence type="ECO:0000313" key="5">
    <source>
        <dbReference type="EMBL" id="MPA70598.1"/>
    </source>
</evidence>
<accession>A0A5B7BQD2</accession>
<dbReference type="PANTHER" id="PTHR12709:SF6">
    <property type="entry name" value="DNA-DIRECTED RNA POLYMERASE SUBUNIT 7-LIKE PROTEIN"/>
    <property type="match status" value="1"/>
</dbReference>
<keyword evidence="4" id="KW-0539">Nucleus</keyword>
<dbReference type="AlphaFoldDB" id="A0A5B7BQD2"/>
<dbReference type="GO" id="GO:0005634">
    <property type="term" value="C:nucleus"/>
    <property type="evidence" value="ECO:0007669"/>
    <property type="project" value="UniProtKB-SubCell"/>
</dbReference>
<comment type="function">
    <text evidence="4">DNA-dependent RNA polymerase which catalyzes the transcription of DNA into RNA using the four ribonucleoside triphosphates as substrates.</text>
</comment>
<dbReference type="GO" id="GO:0006352">
    <property type="term" value="P:DNA-templated transcription initiation"/>
    <property type="evidence" value="ECO:0007669"/>
    <property type="project" value="UniProtKB-UniRule"/>
</dbReference>
<keyword evidence="3 4" id="KW-0804">Transcription</keyword>
<dbReference type="GO" id="GO:0003727">
    <property type="term" value="F:single-stranded RNA binding"/>
    <property type="evidence" value="ECO:0007669"/>
    <property type="project" value="TreeGrafter"/>
</dbReference>
<dbReference type="Gene3D" id="2.40.50.140">
    <property type="entry name" value="Nucleic acid-binding proteins"/>
    <property type="match status" value="1"/>
</dbReference>
<evidence type="ECO:0000256" key="2">
    <source>
        <dbReference type="ARBA" id="ARBA00022478"/>
    </source>
</evidence>
<protein>
    <recommendedName>
        <fullName evidence="4">DNA-directed RNA polymerase subunit</fullName>
    </recommendedName>
</protein>
<dbReference type="InterPro" id="IPR012340">
    <property type="entry name" value="NA-bd_OB-fold"/>
</dbReference>
<gene>
    <name evidence="5" type="ORF">Din_040039</name>
</gene>
<sequence>MFLEVECLVHVMIPAKNLDRNGLVPRSSIVSCLLKDLLIWKATEEYGYFLTVTKLKSIGNQEFEESSRDIICPVAFFCRTFLPVNGEIMLGVVHTVHRHGVFLKCGPMKYIFLSARKMPNYYYVDGKNPLFLSNDLSRIEYDVVIRFMVFGVRWTKKKWEIEREFMILASLEGDCLGPISLPGSNGMDL</sequence>
<dbReference type="SUPFAM" id="SSF50249">
    <property type="entry name" value="Nucleic acid-binding proteins"/>
    <property type="match status" value="1"/>
</dbReference>
<dbReference type="InterPro" id="IPR045113">
    <property type="entry name" value="Rpb7-like"/>
</dbReference>
<dbReference type="EMBL" id="GHES01040039">
    <property type="protein sequence ID" value="MPA70598.1"/>
    <property type="molecule type" value="Transcribed_RNA"/>
</dbReference>
<keyword evidence="2 4" id="KW-0240">DNA-directed RNA polymerase</keyword>
<comment type="subcellular location">
    <subcellularLocation>
        <location evidence="1 4">Nucleus</location>
    </subcellularLocation>
</comment>